<dbReference type="CDD" id="cd00167">
    <property type="entry name" value="SANT"/>
    <property type="match status" value="1"/>
</dbReference>
<keyword evidence="3" id="KW-0804">Transcription</keyword>
<protein>
    <recommendedName>
        <fullName evidence="6">Myb-like domain-containing protein</fullName>
    </recommendedName>
</protein>
<dbReference type="EMBL" id="AC120988">
    <property type="protein sequence ID" value="AAU10697.1"/>
    <property type="molecule type" value="Genomic_DNA"/>
</dbReference>
<keyword evidence="2" id="KW-0805">Transcription regulation</keyword>
<dbReference type="InterPro" id="IPR044636">
    <property type="entry name" value="RADIALIS-like"/>
</dbReference>
<dbReference type="FunFam" id="1.10.10.60:FF:000154">
    <property type="entry name" value="Transcription factor SRM1"/>
    <property type="match status" value="1"/>
</dbReference>
<evidence type="ECO:0000313" key="8">
    <source>
        <dbReference type="Proteomes" id="UP000000763"/>
    </source>
</evidence>
<dbReference type="Proteomes" id="UP000000763">
    <property type="component" value="Chromosome 5"/>
</dbReference>
<evidence type="ECO:0000256" key="2">
    <source>
        <dbReference type="ARBA" id="ARBA00023015"/>
    </source>
</evidence>
<evidence type="ECO:0000256" key="3">
    <source>
        <dbReference type="ARBA" id="ARBA00023163"/>
    </source>
</evidence>
<keyword evidence="4" id="KW-0539">Nucleus</keyword>
<dbReference type="SMART" id="SM00717">
    <property type="entry name" value="SANT"/>
    <property type="match status" value="1"/>
</dbReference>
<dbReference type="GO" id="GO:0003700">
    <property type="term" value="F:DNA-binding transcription factor activity"/>
    <property type="evidence" value="ECO:0007669"/>
    <property type="project" value="InterPro"/>
</dbReference>
<dbReference type="GO" id="GO:0005634">
    <property type="term" value="C:nucleus"/>
    <property type="evidence" value="ECO:0007669"/>
    <property type="project" value="UniProtKB-SubCell"/>
</dbReference>
<evidence type="ECO:0000259" key="6">
    <source>
        <dbReference type="SMART" id="SM00717"/>
    </source>
</evidence>
<accession>A0A5S6R705</accession>
<evidence type="ECO:0000256" key="4">
    <source>
        <dbReference type="ARBA" id="ARBA00023242"/>
    </source>
</evidence>
<dbReference type="PANTHER" id="PTHR43952:SF85">
    <property type="entry name" value="OS05G0579600 PROTEIN"/>
    <property type="match status" value="1"/>
</dbReference>
<dbReference type="InterPro" id="IPR001005">
    <property type="entry name" value="SANT/Myb"/>
</dbReference>
<reference evidence="8" key="1">
    <citation type="journal article" date="2005" name="Nature">
        <title>The map-based sequence of the rice genome.</title>
        <authorList>
            <consortium name="International rice genome sequencing project (IRGSP)"/>
            <person name="Matsumoto T."/>
            <person name="Wu J."/>
            <person name="Kanamori H."/>
            <person name="Katayose Y."/>
            <person name="Fujisawa M."/>
            <person name="Namiki N."/>
            <person name="Mizuno H."/>
            <person name="Yamamoto K."/>
            <person name="Antonio B.A."/>
            <person name="Baba T."/>
            <person name="Sakata K."/>
            <person name="Nagamura Y."/>
            <person name="Aoki H."/>
            <person name="Arikawa K."/>
            <person name="Arita K."/>
            <person name="Bito T."/>
            <person name="Chiden Y."/>
            <person name="Fujitsuka N."/>
            <person name="Fukunaka R."/>
            <person name="Hamada M."/>
            <person name="Harada C."/>
            <person name="Hayashi A."/>
            <person name="Hijishita S."/>
            <person name="Honda M."/>
            <person name="Hosokawa S."/>
            <person name="Ichikawa Y."/>
            <person name="Idonuma A."/>
            <person name="Iijima M."/>
            <person name="Ikeda M."/>
            <person name="Ikeno M."/>
            <person name="Ito K."/>
            <person name="Ito S."/>
            <person name="Ito T."/>
            <person name="Ito Y."/>
            <person name="Ito Y."/>
            <person name="Iwabuchi A."/>
            <person name="Kamiya K."/>
            <person name="Karasawa W."/>
            <person name="Kurita K."/>
            <person name="Katagiri S."/>
            <person name="Kikuta A."/>
            <person name="Kobayashi H."/>
            <person name="Kobayashi N."/>
            <person name="Machita K."/>
            <person name="Maehara T."/>
            <person name="Masukawa M."/>
            <person name="Mizubayashi T."/>
            <person name="Mukai Y."/>
            <person name="Nagasaki H."/>
            <person name="Nagata Y."/>
            <person name="Naito S."/>
            <person name="Nakashima M."/>
            <person name="Nakama Y."/>
            <person name="Nakamichi Y."/>
            <person name="Nakamura M."/>
            <person name="Meguro A."/>
            <person name="Negishi M."/>
            <person name="Ohta I."/>
            <person name="Ohta T."/>
            <person name="Okamoto M."/>
            <person name="Ono N."/>
            <person name="Saji S."/>
            <person name="Sakaguchi M."/>
            <person name="Sakai K."/>
            <person name="Shibata M."/>
            <person name="Shimokawa T."/>
            <person name="Song J."/>
            <person name="Takazaki Y."/>
            <person name="Terasawa K."/>
            <person name="Tsugane M."/>
            <person name="Tsuji K."/>
            <person name="Ueda S."/>
            <person name="Waki K."/>
            <person name="Yamagata H."/>
            <person name="Yamamoto M."/>
            <person name="Yamamoto S."/>
            <person name="Yamane H."/>
            <person name="Yoshiki S."/>
            <person name="Yoshihara R."/>
            <person name="Yukawa K."/>
            <person name="Zhong H."/>
            <person name="Yano M."/>
            <person name="Yuan Q."/>
            <person name="Ouyang S."/>
            <person name="Liu J."/>
            <person name="Jones K.M."/>
            <person name="Gansberger K."/>
            <person name="Moffat K."/>
            <person name="Hill J."/>
            <person name="Bera J."/>
            <person name="Fadrosh D."/>
            <person name="Jin S."/>
            <person name="Johri S."/>
            <person name="Kim M."/>
            <person name="Overton L."/>
            <person name="Reardon M."/>
            <person name="Tsitrin T."/>
            <person name="Vuong H."/>
            <person name="Weaver B."/>
            <person name="Ciecko A."/>
            <person name="Tallon L."/>
            <person name="Jackson J."/>
            <person name="Pai G."/>
            <person name="Aken S.V."/>
            <person name="Utterback T."/>
            <person name="Reidmuller S."/>
            <person name="Feldblyum T."/>
            <person name="Hsiao J."/>
            <person name="Zismann V."/>
            <person name="Iobst S."/>
            <person name="de Vazeille A.R."/>
            <person name="Buell C.R."/>
            <person name="Ying K."/>
            <person name="Li Y."/>
            <person name="Lu T."/>
            <person name="Huang Y."/>
            <person name="Zhao Q."/>
            <person name="Feng Q."/>
            <person name="Zhang L."/>
            <person name="Zhu J."/>
            <person name="Weng Q."/>
            <person name="Mu J."/>
            <person name="Lu Y."/>
            <person name="Fan D."/>
            <person name="Liu Y."/>
            <person name="Guan J."/>
            <person name="Zhang Y."/>
            <person name="Yu S."/>
            <person name="Liu X."/>
            <person name="Zhang Y."/>
            <person name="Hong G."/>
            <person name="Han B."/>
            <person name="Choisne N."/>
            <person name="Demange N."/>
            <person name="Orjeda G."/>
            <person name="Samain S."/>
            <person name="Cattolico L."/>
            <person name="Pelletier E."/>
            <person name="Couloux A."/>
            <person name="Segurens B."/>
            <person name="Wincker P."/>
            <person name="D'Hont A."/>
            <person name="Scarpelli C."/>
            <person name="Weissenbach J."/>
            <person name="Salanoubat M."/>
            <person name="Quetier F."/>
            <person name="Yu Y."/>
            <person name="Kim H.R."/>
            <person name="Rambo T."/>
            <person name="Currie J."/>
            <person name="Collura K."/>
            <person name="Luo M."/>
            <person name="Yang T."/>
            <person name="Ammiraju J.S.S."/>
            <person name="Engler F."/>
            <person name="Soderlund C."/>
            <person name="Wing R.A."/>
            <person name="Palmer L.E."/>
            <person name="de la Bastide M."/>
            <person name="Spiegel L."/>
            <person name="Nascimento L."/>
            <person name="Zutavern T."/>
            <person name="O'Shaughnessy A."/>
            <person name="Dike S."/>
            <person name="Dedhia N."/>
            <person name="Preston R."/>
            <person name="Balija V."/>
            <person name="McCombie W.R."/>
            <person name="Chow T."/>
            <person name="Chen H."/>
            <person name="Chung M."/>
            <person name="Chen C."/>
            <person name="Shaw J."/>
            <person name="Wu H."/>
            <person name="Hsiao K."/>
            <person name="Chao Y."/>
            <person name="Chu M."/>
            <person name="Cheng C."/>
            <person name="Hour A."/>
            <person name="Lee P."/>
            <person name="Lin S."/>
            <person name="Lin Y."/>
            <person name="Liou J."/>
            <person name="Liu S."/>
            <person name="Hsing Y."/>
            <person name="Raghuvanshi S."/>
            <person name="Mohanty A."/>
            <person name="Bharti A.K."/>
            <person name="Gaur A."/>
            <person name="Gupta V."/>
            <person name="Kumar D."/>
            <person name="Ravi V."/>
            <person name="Vij S."/>
            <person name="Kapur A."/>
            <person name="Khurana P."/>
            <person name="Khurana P."/>
            <person name="Khurana J.P."/>
            <person name="Tyagi A.K."/>
            <person name="Gaikwad K."/>
            <person name="Singh A."/>
            <person name="Dalal V."/>
            <person name="Srivastava S."/>
            <person name="Dixit A."/>
            <person name="Pal A.K."/>
            <person name="Ghazi I.A."/>
            <person name="Yadav M."/>
            <person name="Pandit A."/>
            <person name="Bhargava A."/>
            <person name="Sureshbabu K."/>
            <person name="Batra K."/>
            <person name="Sharma T.R."/>
            <person name="Mohapatra T."/>
            <person name="Singh N.K."/>
            <person name="Messing J."/>
            <person name="Nelson A.B."/>
            <person name="Fuks G."/>
            <person name="Kavchok S."/>
            <person name="Keizer G."/>
            <person name="Linton E."/>
            <person name="Llaca V."/>
            <person name="Song R."/>
            <person name="Tanyolac B."/>
            <person name="Young S."/>
            <person name="Ho-Il K."/>
            <person name="Hahn J.H."/>
            <person name="Sangsakoo G."/>
            <person name="Vanavichit A."/>
            <person name="de Mattos Luiz.A.T."/>
            <person name="Zimmer P.D."/>
            <person name="Malone G."/>
            <person name="Dellagostin O."/>
            <person name="de Oliveira A.C."/>
            <person name="Bevan M."/>
            <person name="Bancroft I."/>
            <person name="Minx P."/>
            <person name="Cordum H."/>
            <person name="Wilson R."/>
            <person name="Cheng Z."/>
            <person name="Jin W."/>
            <person name="Jiang J."/>
            <person name="Leong S.A."/>
            <person name="Iwama H."/>
            <person name="Gojobori T."/>
            <person name="Itoh T."/>
            <person name="Niimura Y."/>
            <person name="Fujii Y."/>
            <person name="Habara T."/>
            <person name="Sakai H."/>
            <person name="Sato Y."/>
            <person name="Wilson G."/>
            <person name="Kumar K."/>
            <person name="McCouch S."/>
            <person name="Juretic N."/>
            <person name="Hoen D."/>
            <person name="Wright S."/>
            <person name="Bruskiewich R."/>
            <person name="Bureau T."/>
            <person name="Miyao A."/>
            <person name="Hirochika H."/>
            <person name="Nishikawa T."/>
            <person name="Kadowaki K."/>
            <person name="Sugiura M."/>
            <person name="Burr B."/>
            <person name="Sasaki T."/>
        </authorList>
    </citation>
    <scope>NUCLEOTIDE SEQUENCE [LARGE SCALE GENOMIC DNA]</scope>
    <source>
        <strain evidence="8">cv. Nipponbare</strain>
    </source>
</reference>
<evidence type="ECO:0000313" key="7">
    <source>
        <dbReference type="EMBL" id="AAU10697.1"/>
    </source>
</evidence>
<reference evidence="8" key="2">
    <citation type="journal article" date="2008" name="Nucleic Acids Res.">
        <title>The rice annotation project database (RAP-DB): 2008 update.</title>
        <authorList>
            <consortium name="The rice annotation project (RAP)"/>
        </authorList>
    </citation>
    <scope>GENOME REANNOTATION</scope>
    <source>
        <strain evidence="8">cv. Nipponbare</strain>
    </source>
</reference>
<gene>
    <name evidence="7" type="ORF">OSJNBa0017N18.10</name>
</gene>
<comment type="subcellular location">
    <subcellularLocation>
        <location evidence="1">Nucleus</location>
    </subcellularLocation>
</comment>
<organism evidence="7 8">
    <name type="scientific">Oryza sativa subsp. japonica</name>
    <name type="common">Rice</name>
    <dbReference type="NCBI Taxonomy" id="39947"/>
    <lineage>
        <taxon>Eukaryota</taxon>
        <taxon>Viridiplantae</taxon>
        <taxon>Streptophyta</taxon>
        <taxon>Embryophyta</taxon>
        <taxon>Tracheophyta</taxon>
        <taxon>Spermatophyta</taxon>
        <taxon>Magnoliopsida</taxon>
        <taxon>Liliopsida</taxon>
        <taxon>Poales</taxon>
        <taxon>Poaceae</taxon>
        <taxon>BOP clade</taxon>
        <taxon>Oryzoideae</taxon>
        <taxon>Oryzeae</taxon>
        <taxon>Oryzinae</taxon>
        <taxon>Oryza</taxon>
        <taxon>Oryza sativa</taxon>
    </lineage>
</organism>
<dbReference type="AlphaFoldDB" id="A0A5S6R705"/>
<dbReference type="PANTHER" id="PTHR43952">
    <property type="entry name" value="MYB FAMILY TRANSCRIPTION FACTOR-RELATED"/>
    <property type="match status" value="1"/>
</dbReference>
<evidence type="ECO:0000256" key="1">
    <source>
        <dbReference type="ARBA" id="ARBA00004123"/>
    </source>
</evidence>
<feature type="region of interest" description="Disordered" evidence="5">
    <location>
        <begin position="83"/>
        <end position="136"/>
    </location>
</feature>
<feature type="domain" description="Myb-like" evidence="6">
    <location>
        <begin position="5"/>
        <end position="58"/>
    </location>
</feature>
<proteinExistence type="predicted"/>
<evidence type="ECO:0000256" key="5">
    <source>
        <dbReference type="SAM" id="MobiDB-lite"/>
    </source>
</evidence>
<name>A0A5S6R705_ORYSJ</name>
<dbReference type="InterPro" id="IPR009057">
    <property type="entry name" value="Homeodomain-like_sf"/>
</dbReference>
<sequence length="236" mass="26681">MAQQARAQWPQKQNKLFEQALAVYDKETPDRWHNIARAVGGGKSAEDVKRYYEMLEEDIKHIESGKVPFPAYRCPAAAGYQAESRPSTAAEPSRLPLSDSGLSGIRPTQYPPDGELSPPRHRLRRRGNQPIPSYKPSPSREGIFYWEVVVAALKSRGTGATSTPWIRLLLPGLTVCRLLGSSGCFDAWMLSTARLMVVNTYWMSYLTRSPEFHLNFPHINLRKYEVVCVQPGFMQE</sequence>
<dbReference type="Gene3D" id="1.10.10.60">
    <property type="entry name" value="Homeodomain-like"/>
    <property type="match status" value="1"/>
</dbReference>
<dbReference type="SUPFAM" id="SSF46689">
    <property type="entry name" value="Homeodomain-like"/>
    <property type="match status" value="1"/>
</dbReference>